<keyword evidence="13 16" id="KW-0472">Membrane</keyword>
<keyword evidence="11" id="KW-0862">Zinc</keyword>
<dbReference type="InterPro" id="IPR046948">
    <property type="entry name" value="ATL20-22-like"/>
</dbReference>
<dbReference type="GeneID" id="101497311"/>
<reference evidence="19" key="2">
    <citation type="submission" date="2025-08" db="UniProtKB">
        <authorList>
            <consortium name="RefSeq"/>
        </authorList>
    </citation>
    <scope>IDENTIFICATION</scope>
    <source>
        <tissue evidence="19">Etiolated seedlings</tissue>
    </source>
</reference>
<evidence type="ECO:0000313" key="19">
    <source>
        <dbReference type="RefSeq" id="XP_004503619.1"/>
    </source>
</evidence>
<comment type="subcellular location">
    <subcellularLocation>
        <location evidence="2">Membrane</location>
        <topology evidence="2">Single-pass membrane protein</topology>
    </subcellularLocation>
</comment>
<keyword evidence="10" id="KW-0833">Ubl conjugation pathway</keyword>
<accession>A0A1S2YFA9</accession>
<dbReference type="PANTHER" id="PTHR46279:SF31">
    <property type="entry name" value="RING-H2 FINGER PROTEIN ATL20-LIKE ISOFORM X1"/>
    <property type="match status" value="1"/>
</dbReference>
<dbReference type="GO" id="GO:0008270">
    <property type="term" value="F:zinc ion binding"/>
    <property type="evidence" value="ECO:0007669"/>
    <property type="project" value="UniProtKB-KW"/>
</dbReference>
<comment type="catalytic activity">
    <reaction evidence="1">
        <text>S-ubiquitinyl-[E2 ubiquitin-conjugating enzyme]-L-cysteine + [acceptor protein]-L-lysine = [E2 ubiquitin-conjugating enzyme]-L-cysteine + N(6)-ubiquitinyl-[acceptor protein]-L-lysine.</text>
        <dbReference type="EC" id="2.3.2.27"/>
    </reaction>
</comment>
<evidence type="ECO:0000256" key="6">
    <source>
        <dbReference type="ARBA" id="ARBA00022692"/>
    </source>
</evidence>
<keyword evidence="5" id="KW-0808">Transferase</keyword>
<dbReference type="GO" id="GO:0030247">
    <property type="term" value="F:polysaccharide binding"/>
    <property type="evidence" value="ECO:0007669"/>
    <property type="project" value="InterPro"/>
</dbReference>
<feature type="domain" description="RING-type" evidence="17">
    <location>
        <begin position="342"/>
        <end position="384"/>
    </location>
</feature>
<evidence type="ECO:0000256" key="12">
    <source>
        <dbReference type="ARBA" id="ARBA00022989"/>
    </source>
</evidence>
<keyword evidence="7" id="KW-0479">Metal-binding</keyword>
<proteinExistence type="inferred from homology"/>
<evidence type="ECO:0000256" key="11">
    <source>
        <dbReference type="ARBA" id="ARBA00022833"/>
    </source>
</evidence>
<dbReference type="Pfam" id="PF13947">
    <property type="entry name" value="GUB_WAK_bind"/>
    <property type="match status" value="1"/>
</dbReference>
<dbReference type="EC" id="2.3.2.27" evidence="4"/>
<dbReference type="Pfam" id="PF13639">
    <property type="entry name" value="zf-RING_2"/>
    <property type="match status" value="1"/>
</dbReference>
<evidence type="ECO:0000256" key="4">
    <source>
        <dbReference type="ARBA" id="ARBA00012483"/>
    </source>
</evidence>
<evidence type="ECO:0000313" key="18">
    <source>
        <dbReference type="Proteomes" id="UP000087171"/>
    </source>
</evidence>
<dbReference type="SUPFAM" id="SSF57850">
    <property type="entry name" value="RING/U-box"/>
    <property type="match status" value="1"/>
</dbReference>
<dbReference type="PaxDb" id="3827-XP_004503619.1"/>
<dbReference type="SMART" id="SM00184">
    <property type="entry name" value="RING"/>
    <property type="match status" value="1"/>
</dbReference>
<evidence type="ECO:0000256" key="16">
    <source>
        <dbReference type="SAM" id="Phobius"/>
    </source>
</evidence>
<evidence type="ECO:0000256" key="13">
    <source>
        <dbReference type="ARBA" id="ARBA00023136"/>
    </source>
</evidence>
<evidence type="ECO:0000256" key="3">
    <source>
        <dbReference type="ARBA" id="ARBA00004906"/>
    </source>
</evidence>
<evidence type="ECO:0000256" key="5">
    <source>
        <dbReference type="ARBA" id="ARBA00022679"/>
    </source>
</evidence>
<dbReference type="GO" id="GO:0016020">
    <property type="term" value="C:membrane"/>
    <property type="evidence" value="ECO:0007669"/>
    <property type="project" value="UniProtKB-SubCell"/>
</dbReference>
<dbReference type="KEGG" id="cam:101497311"/>
<dbReference type="InterPro" id="IPR025287">
    <property type="entry name" value="WAK_GUB"/>
</dbReference>
<evidence type="ECO:0000256" key="14">
    <source>
        <dbReference type="ARBA" id="ARBA00024209"/>
    </source>
</evidence>
<comment type="similarity">
    <text evidence="14">Belongs to the RING-type zinc finger family. ATL subfamily.</text>
</comment>
<gene>
    <name evidence="19" type="primary">LOC101497311</name>
</gene>
<evidence type="ECO:0000256" key="9">
    <source>
        <dbReference type="ARBA" id="ARBA00022771"/>
    </source>
</evidence>
<organism evidence="18 19">
    <name type="scientific">Cicer arietinum</name>
    <name type="common">Chickpea</name>
    <name type="synonym">Garbanzo</name>
    <dbReference type="NCBI Taxonomy" id="3827"/>
    <lineage>
        <taxon>Eukaryota</taxon>
        <taxon>Viridiplantae</taxon>
        <taxon>Streptophyta</taxon>
        <taxon>Embryophyta</taxon>
        <taxon>Tracheophyta</taxon>
        <taxon>Spermatophyta</taxon>
        <taxon>Magnoliopsida</taxon>
        <taxon>eudicotyledons</taxon>
        <taxon>Gunneridae</taxon>
        <taxon>Pentapetalae</taxon>
        <taxon>rosids</taxon>
        <taxon>fabids</taxon>
        <taxon>Fabales</taxon>
        <taxon>Fabaceae</taxon>
        <taxon>Papilionoideae</taxon>
        <taxon>50 kb inversion clade</taxon>
        <taxon>NPAAA clade</taxon>
        <taxon>Hologalegina</taxon>
        <taxon>IRL clade</taxon>
        <taxon>Cicereae</taxon>
        <taxon>Cicer</taxon>
    </lineage>
</organism>
<comment type="pathway">
    <text evidence="3">Protein modification; protein ubiquitination.</text>
</comment>
<evidence type="ECO:0000256" key="10">
    <source>
        <dbReference type="ARBA" id="ARBA00022786"/>
    </source>
</evidence>
<evidence type="ECO:0000256" key="2">
    <source>
        <dbReference type="ARBA" id="ARBA00004167"/>
    </source>
</evidence>
<dbReference type="PANTHER" id="PTHR46279">
    <property type="entry name" value="RING/U-BOX SUPERFAMILY PROTEIN"/>
    <property type="match status" value="1"/>
</dbReference>
<evidence type="ECO:0000256" key="8">
    <source>
        <dbReference type="ARBA" id="ARBA00022729"/>
    </source>
</evidence>
<keyword evidence="6 16" id="KW-0812">Transmembrane</keyword>
<feature type="transmembrane region" description="Helical" evidence="16">
    <location>
        <begin position="260"/>
        <end position="283"/>
    </location>
</feature>
<dbReference type="Proteomes" id="UP000087171">
    <property type="component" value="Chromosome Ca6"/>
</dbReference>
<keyword evidence="18" id="KW-1185">Reference proteome</keyword>
<reference evidence="18" key="1">
    <citation type="journal article" date="2013" name="Nat. Biotechnol.">
        <title>Draft genome sequence of chickpea (Cicer arietinum) provides a resource for trait improvement.</title>
        <authorList>
            <person name="Varshney R.K."/>
            <person name="Song C."/>
            <person name="Saxena R.K."/>
            <person name="Azam S."/>
            <person name="Yu S."/>
            <person name="Sharpe A.G."/>
            <person name="Cannon S."/>
            <person name="Baek J."/>
            <person name="Rosen B.D."/>
            <person name="Tar'an B."/>
            <person name="Millan T."/>
            <person name="Zhang X."/>
            <person name="Ramsay L.D."/>
            <person name="Iwata A."/>
            <person name="Wang Y."/>
            <person name="Nelson W."/>
            <person name="Farmer A.D."/>
            <person name="Gaur P.M."/>
            <person name="Soderlund C."/>
            <person name="Penmetsa R.V."/>
            <person name="Xu C."/>
            <person name="Bharti A.K."/>
            <person name="He W."/>
            <person name="Winter P."/>
            <person name="Zhao S."/>
            <person name="Hane J.K."/>
            <person name="Carrasquilla-Garcia N."/>
            <person name="Condie J.A."/>
            <person name="Upadhyaya H.D."/>
            <person name="Luo M.C."/>
            <person name="Thudi M."/>
            <person name="Gowda C.L."/>
            <person name="Singh N.P."/>
            <person name="Lichtenzveig J."/>
            <person name="Gali K.K."/>
            <person name="Rubio J."/>
            <person name="Nadarajan N."/>
            <person name="Dolezel J."/>
            <person name="Bansal K.C."/>
            <person name="Xu X."/>
            <person name="Edwards D."/>
            <person name="Zhang G."/>
            <person name="Kahl G."/>
            <person name="Gil J."/>
            <person name="Singh K.B."/>
            <person name="Datta S.K."/>
            <person name="Jackson S.A."/>
            <person name="Wang J."/>
            <person name="Cook D.R."/>
        </authorList>
    </citation>
    <scope>NUCLEOTIDE SEQUENCE [LARGE SCALE GENOMIC DNA]</scope>
    <source>
        <strain evidence="18">cv. CDC Frontier</strain>
    </source>
</reference>
<dbReference type="InterPro" id="IPR013083">
    <property type="entry name" value="Znf_RING/FYVE/PHD"/>
</dbReference>
<dbReference type="PROSITE" id="PS50089">
    <property type="entry name" value="ZF_RING_2"/>
    <property type="match status" value="1"/>
</dbReference>
<dbReference type="STRING" id="3827.A0A1S2YFA9"/>
<dbReference type="Gene3D" id="3.30.40.10">
    <property type="entry name" value="Zinc/RING finger domain, C3HC4 (zinc finger)"/>
    <property type="match status" value="1"/>
</dbReference>
<dbReference type="AlphaFoldDB" id="A0A1S2YFA9"/>
<evidence type="ECO:0000256" key="15">
    <source>
        <dbReference type="PROSITE-ProRule" id="PRU00175"/>
    </source>
</evidence>
<keyword evidence="12 16" id="KW-1133">Transmembrane helix</keyword>
<keyword evidence="9 15" id="KW-0863">Zinc-finger</keyword>
<evidence type="ECO:0000256" key="1">
    <source>
        <dbReference type="ARBA" id="ARBA00000900"/>
    </source>
</evidence>
<dbReference type="OrthoDB" id="8062037at2759"/>
<dbReference type="CDD" id="cd16461">
    <property type="entry name" value="RING-H2_EL5-like"/>
    <property type="match status" value="1"/>
</dbReference>
<dbReference type="RefSeq" id="XP_004503619.1">
    <property type="nucleotide sequence ID" value="XM_004503562.3"/>
</dbReference>
<keyword evidence="8" id="KW-0732">Signal</keyword>
<dbReference type="InterPro" id="IPR001841">
    <property type="entry name" value="Znf_RING"/>
</dbReference>
<protein>
    <recommendedName>
        <fullName evidence="4">RING-type E3 ubiquitin transferase</fullName>
        <ecNumber evidence="4">2.3.2.27</ecNumber>
    </recommendedName>
</protein>
<evidence type="ECO:0000256" key="7">
    <source>
        <dbReference type="ARBA" id="ARBA00022723"/>
    </source>
</evidence>
<dbReference type="GO" id="GO:0061630">
    <property type="term" value="F:ubiquitin protein ligase activity"/>
    <property type="evidence" value="ECO:0007669"/>
    <property type="project" value="UniProtKB-EC"/>
</dbReference>
<evidence type="ECO:0000259" key="17">
    <source>
        <dbReference type="PROSITE" id="PS50089"/>
    </source>
</evidence>
<name>A0A1S2YFA9_CICAR</name>
<dbReference type="eggNOG" id="KOG0800">
    <property type="taxonomic scope" value="Eukaryota"/>
</dbReference>
<sequence>MASSTLIYYYVFSYVCILHLQSTKGEQTICNTLSCGDIDIDFPFGLKQGNQDKRCSYYPNPSFQLSCDNQSQTILHLPKTRDLIIKNIDYKNQKIQVNDPEGCLPKRFLYDWNLIDSPFQLNPEIYTSNIYNLTFLRCPSNITESSSHLPLPIISCLSDKEHSNLASVVLVSWAPPIDSTTLSRPYDCEVISTALVPLPWMGMPMWPDLNSDVELVWTEPRCENCAISGQICGFSKDEKTLQLECFHNPSKEGISRSAKYGIAIGVGIPGLLSLIAFSCFICGKFKRTQFHVQRSTNLPTATITLEPLPSLVMGLDRSTIEKYPKTLLGESGRLLKPNDNTCSICLSEYEPKDTLRSIPDCNHYFHAACIDEWLKMNGTCPICRNSPEGYSSTLLPSFSSLSFSLSPLSSSR</sequence>